<evidence type="ECO:0000313" key="2">
    <source>
        <dbReference type="EMBL" id="RUO33764.1"/>
    </source>
</evidence>
<feature type="region of interest" description="Disordered" evidence="1">
    <location>
        <begin position="626"/>
        <end position="650"/>
    </location>
</feature>
<dbReference type="PANTHER" id="PTHR35399">
    <property type="entry name" value="SLR8030 PROTEIN"/>
    <property type="match status" value="1"/>
</dbReference>
<accession>A0A432WIY4</accession>
<gene>
    <name evidence="2" type="ORF">CWE14_04680</name>
</gene>
<evidence type="ECO:0000256" key="1">
    <source>
        <dbReference type="SAM" id="MobiDB-lite"/>
    </source>
</evidence>
<dbReference type="InterPro" id="IPR006311">
    <property type="entry name" value="TAT_signal"/>
</dbReference>
<dbReference type="SUPFAM" id="SSF63829">
    <property type="entry name" value="Calcium-dependent phosphotriesterase"/>
    <property type="match status" value="1"/>
</dbReference>
<dbReference type="PANTHER" id="PTHR35399:SF2">
    <property type="entry name" value="DUF839 DOMAIN-CONTAINING PROTEIN"/>
    <property type="match status" value="1"/>
</dbReference>
<protein>
    <submittedName>
        <fullName evidence="2">Tat pathway signal protein</fullName>
    </submittedName>
</protein>
<proteinExistence type="predicted"/>
<dbReference type="InterPro" id="IPR008557">
    <property type="entry name" value="PhoX"/>
</dbReference>
<dbReference type="AlphaFoldDB" id="A0A432WIY4"/>
<dbReference type="PROSITE" id="PS51318">
    <property type="entry name" value="TAT"/>
    <property type="match status" value="1"/>
</dbReference>
<feature type="compositionally biased region" description="Low complexity" evidence="1">
    <location>
        <begin position="629"/>
        <end position="638"/>
    </location>
</feature>
<keyword evidence="3" id="KW-1185">Reference proteome</keyword>
<dbReference type="Pfam" id="PF05787">
    <property type="entry name" value="PhoX"/>
    <property type="match status" value="1"/>
</dbReference>
<dbReference type="RefSeq" id="WP_126798332.1">
    <property type="nucleotide sequence ID" value="NZ_PIPO01000002.1"/>
</dbReference>
<dbReference type="EMBL" id="PIPO01000002">
    <property type="protein sequence ID" value="RUO33764.1"/>
    <property type="molecule type" value="Genomic_DNA"/>
</dbReference>
<sequence>MTTQDKNLQIDISGVDPICNQSNGDDFYDVVNRQLSRRSFLKGGLGVAVSSFMVSPLLAGCAMPTAPAPSAGLGFQAIAGNRSDTVDVPPGYRAEAFLPWGTPLVNGASEFKDDASNTALDQARQIGSHHDGMHFFPIDVKDGGNSSTEGLLVMNHEYVDPETLHTRYAPQAPRPQQEVFKEMMAHGVSVAHILRNPDGQWQLVTGSPYNRRITASTPMQISGPVAGHDMLVTRYSPEGTSTRGTINNCSHGYTPWGTYLTCEENWAGSFINNDETPPREHQRYGVRRDHSRYYWETATPRSDETDRFNASSVAGTAAEDYRNEPNHFGWIVEIDPFDPASKPVKRSMLGRFAHEGIVFAPAVEGEPLVAYSGDDARFEYIYKFVSAKPYYQSTASGELLDDGTLYVARFNDDGTGTWLPLDSEHPDFKANALKAGVTFNSQADVLLNTRLAADVMGATKMDRPEWGAVHPTSKEVYFTLTNNTRRSELQTDAVNPRAENAHGHIVRWSEDQQQSATSFHWDIFLLGGEAGTHTANQRGEETTLTADNQFACPDGLWFDYGGRLWIQTDMSGALMQHGNFGNNMMLAADPSTGELKRFLVGPVDCEVTGVVTTPDSRTMFVNIQHPGESSPSGNFSSSWPTGNGARPRSSTVVITREDGGIIGG</sequence>
<comment type="caution">
    <text evidence="2">The sequence shown here is derived from an EMBL/GenBank/DDBJ whole genome shotgun (WGS) entry which is preliminary data.</text>
</comment>
<reference evidence="2 3" key="1">
    <citation type="journal article" date="2011" name="Front. Microbiol.">
        <title>Genomic signatures of strain selection and enhancement in Bacillus atrophaeus var. globigii, a historical biowarfare simulant.</title>
        <authorList>
            <person name="Gibbons H.S."/>
            <person name="Broomall S.M."/>
            <person name="McNew L.A."/>
            <person name="Daligault H."/>
            <person name="Chapman C."/>
            <person name="Bruce D."/>
            <person name="Karavis M."/>
            <person name="Krepps M."/>
            <person name="McGregor P.A."/>
            <person name="Hong C."/>
            <person name="Park K.H."/>
            <person name="Akmal A."/>
            <person name="Feldman A."/>
            <person name="Lin J.S."/>
            <person name="Chang W.E."/>
            <person name="Higgs B.W."/>
            <person name="Demirev P."/>
            <person name="Lindquist J."/>
            <person name="Liem A."/>
            <person name="Fochler E."/>
            <person name="Read T.D."/>
            <person name="Tapia R."/>
            <person name="Johnson S."/>
            <person name="Bishop-Lilly K.A."/>
            <person name="Detter C."/>
            <person name="Han C."/>
            <person name="Sozhamannan S."/>
            <person name="Rosenzweig C.N."/>
            <person name="Skowronski E.W."/>
        </authorList>
    </citation>
    <scope>NUCLEOTIDE SEQUENCE [LARGE SCALE GENOMIC DNA]</scope>
    <source>
        <strain evidence="2 3">Y4G10-17</strain>
    </source>
</reference>
<evidence type="ECO:0000313" key="3">
    <source>
        <dbReference type="Proteomes" id="UP000287823"/>
    </source>
</evidence>
<name>A0A432WIY4_9GAMM</name>
<dbReference type="Proteomes" id="UP000287823">
    <property type="component" value="Unassembled WGS sequence"/>
</dbReference>
<organism evidence="2 3">
    <name type="scientific">Aliidiomarina soli</name>
    <dbReference type="NCBI Taxonomy" id="1928574"/>
    <lineage>
        <taxon>Bacteria</taxon>
        <taxon>Pseudomonadati</taxon>
        <taxon>Pseudomonadota</taxon>
        <taxon>Gammaproteobacteria</taxon>
        <taxon>Alteromonadales</taxon>
        <taxon>Idiomarinaceae</taxon>
        <taxon>Aliidiomarina</taxon>
    </lineage>
</organism>